<proteinExistence type="predicted"/>
<evidence type="ECO:0000313" key="2">
    <source>
        <dbReference type="EMBL" id="SLN36445.1"/>
    </source>
</evidence>
<reference evidence="2 3" key="1">
    <citation type="submission" date="2017-03" db="EMBL/GenBank/DDBJ databases">
        <authorList>
            <person name="Afonso C.L."/>
            <person name="Miller P.J."/>
            <person name="Scott M.A."/>
            <person name="Spackman E."/>
            <person name="Goraichik I."/>
            <person name="Dimitrov K.M."/>
            <person name="Suarez D.L."/>
            <person name="Swayne D.E."/>
        </authorList>
    </citation>
    <scope>NUCLEOTIDE SEQUENCE [LARGE SCALE GENOMIC DNA]</scope>
    <source>
        <strain evidence="2 3">CECT 7023</strain>
    </source>
</reference>
<keyword evidence="1" id="KW-0732">Signal</keyword>
<dbReference type="EMBL" id="FWFZ01000005">
    <property type="protein sequence ID" value="SLN36445.1"/>
    <property type="molecule type" value="Genomic_DNA"/>
</dbReference>
<dbReference type="RefSeq" id="WP_085878225.1">
    <property type="nucleotide sequence ID" value="NZ_FWFZ01000005.1"/>
</dbReference>
<evidence type="ECO:0000313" key="3">
    <source>
        <dbReference type="Proteomes" id="UP000193900"/>
    </source>
</evidence>
<evidence type="ECO:0008006" key="4">
    <source>
        <dbReference type="Google" id="ProtNLM"/>
    </source>
</evidence>
<accession>A0A1Y5SBX3</accession>
<sequence length="119" mass="13029">MRLVLPIILAAPAAFADPPEITAVTVEQTGAGWQVSVTLLHPDTGWEHYADAWRLEAPDGTPLGTRELLHPHETEQPFTRSLTGVTIPPDLAEVHIRARCNTDGWNTGTTMVPLDQTTR</sequence>
<name>A0A1Y5SBX3_9RHOB</name>
<keyword evidence="3" id="KW-1185">Reference proteome</keyword>
<dbReference type="AlphaFoldDB" id="A0A1Y5SBX3"/>
<gene>
    <name evidence="2" type="ORF">ROA7023_01333</name>
</gene>
<evidence type="ECO:0000256" key="1">
    <source>
        <dbReference type="SAM" id="SignalP"/>
    </source>
</evidence>
<feature type="chain" id="PRO_5013119690" description="Thiol:disulfide interchange protein DsbD N-terminal domain-containing protein" evidence="1">
    <location>
        <begin position="17"/>
        <end position="119"/>
    </location>
</feature>
<feature type="signal peptide" evidence="1">
    <location>
        <begin position="1"/>
        <end position="16"/>
    </location>
</feature>
<dbReference type="OrthoDB" id="573055at2"/>
<organism evidence="2 3">
    <name type="scientific">Roseisalinus antarcticus</name>
    <dbReference type="NCBI Taxonomy" id="254357"/>
    <lineage>
        <taxon>Bacteria</taxon>
        <taxon>Pseudomonadati</taxon>
        <taxon>Pseudomonadota</taxon>
        <taxon>Alphaproteobacteria</taxon>
        <taxon>Rhodobacterales</taxon>
        <taxon>Roseobacteraceae</taxon>
        <taxon>Roseisalinus</taxon>
    </lineage>
</organism>
<dbReference type="Proteomes" id="UP000193900">
    <property type="component" value="Unassembled WGS sequence"/>
</dbReference>
<protein>
    <recommendedName>
        <fullName evidence="4">Thiol:disulfide interchange protein DsbD N-terminal domain-containing protein</fullName>
    </recommendedName>
</protein>